<dbReference type="SUPFAM" id="SSF103515">
    <property type="entry name" value="Autotransporter"/>
    <property type="match status" value="1"/>
</dbReference>
<dbReference type="Pfam" id="PF03797">
    <property type="entry name" value="Autotransporter"/>
    <property type="match status" value="1"/>
</dbReference>
<feature type="domain" description="Autotransporter" evidence="3">
    <location>
        <begin position="1721"/>
        <end position="1995"/>
    </location>
</feature>
<dbReference type="InterPro" id="IPR036709">
    <property type="entry name" value="Autotransporte_beta_dom_sf"/>
</dbReference>
<dbReference type="InterPro" id="IPR013425">
    <property type="entry name" value="Autotrns_rpt"/>
</dbReference>
<dbReference type="RefSeq" id="WP_295324278.1">
    <property type="nucleotide sequence ID" value="NZ_LT598653.1"/>
</dbReference>
<dbReference type="KEGG" id="sphu:SPPYR_0939"/>
<dbReference type="PROSITE" id="PS51208">
    <property type="entry name" value="AUTOTRANSPORTER"/>
    <property type="match status" value="1"/>
</dbReference>
<dbReference type="SUPFAM" id="SSF51126">
    <property type="entry name" value="Pectin lyase-like"/>
    <property type="match status" value="1"/>
</dbReference>
<dbReference type="Gene3D" id="2.160.20.20">
    <property type="match status" value="1"/>
</dbReference>
<evidence type="ECO:0000259" key="3">
    <source>
        <dbReference type="PROSITE" id="PS51208"/>
    </source>
</evidence>
<dbReference type="InterPro" id="IPR012332">
    <property type="entry name" value="Autotransporter_pectin_lyase_C"/>
</dbReference>
<dbReference type="EMBL" id="LT598653">
    <property type="protein sequence ID" value="SBV32059.1"/>
    <property type="molecule type" value="Genomic_DNA"/>
</dbReference>
<accession>A0A1Y5PPX6</accession>
<evidence type="ECO:0000256" key="2">
    <source>
        <dbReference type="SAM" id="SignalP"/>
    </source>
</evidence>
<feature type="signal peptide" evidence="2">
    <location>
        <begin position="1"/>
        <end position="24"/>
    </location>
</feature>
<dbReference type="NCBIfam" id="TIGR02601">
    <property type="entry name" value="autotrns_rpt"/>
    <property type="match status" value="1"/>
</dbReference>
<evidence type="ECO:0000256" key="1">
    <source>
        <dbReference type="ARBA" id="ARBA00022729"/>
    </source>
</evidence>
<evidence type="ECO:0000313" key="4">
    <source>
        <dbReference type="EMBL" id="SBV32059.1"/>
    </source>
</evidence>
<gene>
    <name evidence="4" type="ORF">SPPYR_0939</name>
</gene>
<dbReference type="Gene3D" id="2.40.128.130">
    <property type="entry name" value="Autotransporter beta-domain"/>
    <property type="match status" value="1"/>
</dbReference>
<keyword evidence="1 2" id="KW-0732">Signal</keyword>
<name>A0A1Y5PPX6_9SPHN</name>
<organism evidence="4">
    <name type="scientific">uncultured Sphingopyxis sp</name>
    <dbReference type="NCBI Taxonomy" id="310581"/>
    <lineage>
        <taxon>Bacteria</taxon>
        <taxon>Pseudomonadati</taxon>
        <taxon>Pseudomonadota</taxon>
        <taxon>Alphaproteobacteria</taxon>
        <taxon>Sphingomonadales</taxon>
        <taxon>Sphingomonadaceae</taxon>
        <taxon>Sphingopyxis</taxon>
        <taxon>environmental samples</taxon>
    </lineage>
</organism>
<dbReference type="SMART" id="SM00869">
    <property type="entry name" value="Autotransporter"/>
    <property type="match status" value="1"/>
</dbReference>
<reference evidence="4" key="1">
    <citation type="submission" date="2016-03" db="EMBL/GenBank/DDBJ databases">
        <authorList>
            <person name="Ploux O."/>
        </authorList>
    </citation>
    <scope>NUCLEOTIDE SEQUENCE</scope>
    <source>
        <strain evidence="4">UC10</strain>
    </source>
</reference>
<dbReference type="Pfam" id="PF12951">
    <property type="entry name" value="PATR"/>
    <property type="match status" value="2"/>
</dbReference>
<dbReference type="InterPro" id="IPR011050">
    <property type="entry name" value="Pectin_lyase_fold/virulence"/>
</dbReference>
<dbReference type="InterPro" id="IPR005546">
    <property type="entry name" value="Autotransporte_beta"/>
</dbReference>
<feature type="chain" id="PRO_5012802815" description="Autotransporter domain-containing protein" evidence="2">
    <location>
        <begin position="25"/>
        <end position="1995"/>
    </location>
</feature>
<proteinExistence type="predicted"/>
<protein>
    <recommendedName>
        <fullName evidence="3">Autotransporter domain-containing protein</fullName>
    </recommendedName>
</protein>
<sequence length="1995" mass="197333">MSRISKSRLLATSAIVGLSIGQIAAPAAAQQSFGIHNDQPETLEIVIEEEDPDVEGLDIGIYADNGPVVVDNAGEIRGLGTSIGSAESRPSGGIVIAQPGSSVTNRASGDITGGSNGIATSYFFSEDANGDELPPQPLAANTSVTNAGTIIGQAGTGVGLTGGGSVTNSGTIQGFTGNVGNGAQGVGVAITEFPDRIAEGVTGVGTVTNSETGLIEGTVFGAVLQGGGTIDNEGVIRSTGTPNPASGVTPFGIIMGATPDQTGRSATLNNGGSVSGFLGVLAGGALETATINNSGTITGQTTAIFANLSGDLVVNNEAGGEITSNGFITINSAGGTLTLDNEGLVRSDANTAISVGTPGASITNSGTITGGGSDGIYANADGVTTIDNAADGTITGAASGIHAEFGGLELTNAGTIHGDGVNPGFDAPPDAGVTISGGPSSVVNSGSITGNRFGITTANYFNAATGQLQGLATGTTVVNSGTIYGYNDDGVRLIGGGSVTNSGEIGGQIDAFADGVSMFAYTDQANEDYSALVTNETEGRIIGVRFGVILSGGGEVVNDGEIIGASGGVYIQGTALNTDPNEERSGLTANVVNRGTITGLGDFGGTGTEGYGVGFGSDMSTATLVNSGTISSEFAEGVSHGSLADLTITNEEGGVITGATSGIYSGASGTLAVDNAGTIRGNGTYDGFAAPPDAGITIGTASSSVTNSGIISGAGAGITTASLFDEEAGALVGLAVGTEITNSGSILGETNDGVRLIGGGTVTNSGTIRGEGTAFSDGVSMYAFTDQANEDFGASVVNAEGGEIEGTRFGIILSGGGAVENAGDITGGDGGMFLQGTAINTDPGEDRSGLTASVVNSGTISGTRADGLNGYGVGFGSDLSTATLDNSGTISSVAAAGVFHGTLGDVTINNATDGEITGGAYGVLAQGAGSLTLVNAGTIRGEGAYEGADRPAEAGVTITSANAVIENSGIISSAGQGVVTQLYYNDDTAQLEMRAANTSVTNSGTIRGESNDAIRLFGGGSVTNSGTIEGTGGAAADGITIQAFAGQDTSGSTMLGTVVNEAGGTITGERYGVLAVSGASVDNAGTISGALAGVVIGRQSSAGKEGVLINSGTINGGVQIDVDSADATNSGSIVSETGVALTSLGQLDLVNSGTITGGSGVAAQLSAFDDTMTLKTGSAITGLVDAGEGTDTLTLDGDVLELTEAQQLTAANGFEALDVAAGYWSTSGFVGEFGNVTIDAGASLQVNEVDLGEEGTSSPILTSAVRTDGLLVLNFGEDETVSALDDLTIDGAGQLQLIGDAVFTVDTANIAHTGGTIISNGGLVLTGVLQGDVRTEGDGTFELGAGGTEGSFSGNIVNDGRFVFNRSDNYDFLGDFSGNGVLDKKGDGALTFMGDYAFEGVTNILGGSVRIGGTIDPTTDFNLGEGGTLDITGKDQTIGGLEGEEGSNVELGDSQLTVDQPGNTSFGGDISGTGSFVKQGEGTLNLTGNSSYTGPTSVNGGTLAVNGSIVSPVTVNSGGTLGGNGSVGSTTVGDGGTLAPGNSIGRLTVNGDLAFTAGSTYEVEVNAAGEADRLDATGAVTIDSAASVAVLAEDGEYNGRTDYVILTGAGGITGTFGTVTSNLAFLDPLLRYDANSVILSLYRNDIDFADIAVGFNQASVATAVQALGIDNPLYEAVLVQNAATAQASFGDLSGEILASAMSGLTDDSRHLRNSLMGMKAPEESGAFVWGSAFGGWGDFDANRGNFAMDTDHKGLVAGVGFGGNGFAAALSAGIGGSDFRFDGRNDRAEVDSKYLAAHATYGSGEGLRGTVGVSYAWHDIDTSRGISGAPLAQTLTSKRDADTLQIFGEIGYDITAGNMAITPFARLAHVDTGSDAFTETGGNAALTVGKADQKTTFLSLGARAQFNAGQPGFQPYVSAAWNRAFNDRGAPIVSRFVAGGPAFDILGIAIPKNSAEVEAGFEFTTGAFRLGAAYTGTLASDRSAHGARVTARIAF</sequence>